<organism evidence="1 2">
    <name type="scientific">Falsiroseomonas algicola</name>
    <dbReference type="NCBI Taxonomy" id="2716930"/>
    <lineage>
        <taxon>Bacteria</taxon>
        <taxon>Pseudomonadati</taxon>
        <taxon>Pseudomonadota</taxon>
        <taxon>Alphaproteobacteria</taxon>
        <taxon>Acetobacterales</taxon>
        <taxon>Roseomonadaceae</taxon>
        <taxon>Falsiroseomonas</taxon>
    </lineage>
</organism>
<gene>
    <name evidence="1" type="ORF">G3576_15315</name>
</gene>
<reference evidence="1 2" key="2">
    <citation type="submission" date="2020-03" db="EMBL/GenBank/DDBJ databases">
        <title>Roseomonas stagni sp. nov., isolated from pond water in Japan.</title>
        <authorList>
            <person name="Furuhata K."/>
            <person name="Miyamoto H."/>
            <person name="Goto K."/>
        </authorList>
    </citation>
    <scope>NUCLEOTIDE SEQUENCE [LARGE SCALE GENOMIC DNA]</scope>
    <source>
        <strain evidence="1 2">PeD5</strain>
    </source>
</reference>
<dbReference type="RefSeq" id="WP_164695283.1">
    <property type="nucleotide sequence ID" value="NZ_JAAIKB010000005.1"/>
</dbReference>
<reference evidence="1 2" key="1">
    <citation type="submission" date="2020-02" db="EMBL/GenBank/DDBJ databases">
        <authorList>
            <person name="Kim H.M."/>
            <person name="Jeon C.O."/>
        </authorList>
    </citation>
    <scope>NUCLEOTIDE SEQUENCE [LARGE SCALE GENOMIC DNA]</scope>
    <source>
        <strain evidence="1 2">PeD5</strain>
    </source>
</reference>
<dbReference type="Proteomes" id="UP000475385">
    <property type="component" value="Unassembled WGS sequence"/>
</dbReference>
<protein>
    <submittedName>
        <fullName evidence="1">Uncharacterized protein</fullName>
    </submittedName>
</protein>
<evidence type="ECO:0000313" key="1">
    <source>
        <dbReference type="EMBL" id="NGM21392.1"/>
    </source>
</evidence>
<evidence type="ECO:0000313" key="2">
    <source>
        <dbReference type="Proteomes" id="UP000475385"/>
    </source>
</evidence>
<dbReference type="AlphaFoldDB" id="A0A6M1LMV5"/>
<comment type="caution">
    <text evidence="1">The sequence shown here is derived from an EMBL/GenBank/DDBJ whole genome shotgun (WGS) entry which is preliminary data.</text>
</comment>
<sequence>MNTLHILHDDSNGPSDPRLAVAIANEIRLIGLGAASAGDSAPEGASLQALLARLFADVPSLSASTVTVRLTGALLRADAEAIWSRVQMRSGWWDAADGYE</sequence>
<keyword evidence="2" id="KW-1185">Reference proteome</keyword>
<dbReference type="EMBL" id="JAAIKB010000005">
    <property type="protein sequence ID" value="NGM21392.1"/>
    <property type="molecule type" value="Genomic_DNA"/>
</dbReference>
<accession>A0A6M1LMV5</accession>
<proteinExistence type="predicted"/>
<name>A0A6M1LMV5_9PROT</name>